<gene>
    <name evidence="2" type="ORF">GCM10011430_12680</name>
</gene>
<accession>A0A8J3F5I3</accession>
<reference evidence="2" key="2">
    <citation type="submission" date="2020-09" db="EMBL/GenBank/DDBJ databases">
        <authorList>
            <person name="Sun Q."/>
            <person name="Sedlacek I."/>
        </authorList>
    </citation>
    <scope>NUCLEOTIDE SEQUENCE</scope>
    <source>
        <strain evidence="2">CCM 7664</strain>
    </source>
</reference>
<dbReference type="InterPro" id="IPR006016">
    <property type="entry name" value="UspA"/>
</dbReference>
<sequence>MMHVLVPIHDISDVECAAKHVIERYRDQKVVLFLVNVQLPISRFVTRYVSRAQLDEFHRESGMQVLQPLIEKLDAAGISHQERILVGHKAETIAQFAREHYCDLIMVPRHKGMLESLGLGSIGSQLQQLIGTGGRCEVSEVY</sequence>
<dbReference type="Gene3D" id="3.40.50.620">
    <property type="entry name" value="HUPs"/>
    <property type="match status" value="1"/>
</dbReference>
<comment type="caution">
    <text evidence="2">The sequence shown here is derived from an EMBL/GenBank/DDBJ whole genome shotgun (WGS) entry which is preliminary data.</text>
</comment>
<evidence type="ECO:0000259" key="1">
    <source>
        <dbReference type="Pfam" id="PF00582"/>
    </source>
</evidence>
<evidence type="ECO:0000313" key="2">
    <source>
        <dbReference type="EMBL" id="GGI54094.1"/>
    </source>
</evidence>
<proteinExistence type="predicted"/>
<dbReference type="CDD" id="cd00293">
    <property type="entry name" value="USP-like"/>
    <property type="match status" value="1"/>
</dbReference>
<dbReference type="EMBL" id="BMDP01000002">
    <property type="protein sequence ID" value="GGI54094.1"/>
    <property type="molecule type" value="Genomic_DNA"/>
</dbReference>
<dbReference type="Pfam" id="PF00582">
    <property type="entry name" value="Usp"/>
    <property type="match status" value="1"/>
</dbReference>
<dbReference type="InterPro" id="IPR014729">
    <property type="entry name" value="Rossmann-like_a/b/a_fold"/>
</dbReference>
<dbReference type="Proteomes" id="UP000627205">
    <property type="component" value="Unassembled WGS sequence"/>
</dbReference>
<dbReference type="RefSeq" id="WP_188420188.1">
    <property type="nucleotide sequence ID" value="NZ_BMDP01000002.1"/>
</dbReference>
<organism evidence="2 3">
    <name type="scientific">Oxalicibacterium solurbis</name>
    <dbReference type="NCBI Taxonomy" id="69280"/>
    <lineage>
        <taxon>Bacteria</taxon>
        <taxon>Pseudomonadati</taxon>
        <taxon>Pseudomonadota</taxon>
        <taxon>Betaproteobacteria</taxon>
        <taxon>Burkholderiales</taxon>
        <taxon>Oxalobacteraceae</taxon>
        <taxon>Oxalicibacterium</taxon>
    </lineage>
</organism>
<evidence type="ECO:0000313" key="3">
    <source>
        <dbReference type="Proteomes" id="UP000627205"/>
    </source>
</evidence>
<name>A0A8J3F5I3_9BURK</name>
<dbReference type="AlphaFoldDB" id="A0A8J3F5I3"/>
<dbReference type="SUPFAM" id="SSF52402">
    <property type="entry name" value="Adenine nucleotide alpha hydrolases-like"/>
    <property type="match status" value="1"/>
</dbReference>
<reference evidence="2" key="1">
    <citation type="journal article" date="2014" name="Int. J. Syst. Evol. Microbiol.">
        <title>Complete genome sequence of Corynebacterium casei LMG S-19264T (=DSM 44701T), isolated from a smear-ripened cheese.</title>
        <authorList>
            <consortium name="US DOE Joint Genome Institute (JGI-PGF)"/>
            <person name="Walter F."/>
            <person name="Albersmeier A."/>
            <person name="Kalinowski J."/>
            <person name="Ruckert C."/>
        </authorList>
    </citation>
    <scope>NUCLEOTIDE SEQUENCE</scope>
    <source>
        <strain evidence="2">CCM 7664</strain>
    </source>
</reference>
<protein>
    <recommendedName>
        <fullName evidence="1">UspA domain-containing protein</fullName>
    </recommendedName>
</protein>
<keyword evidence="3" id="KW-1185">Reference proteome</keyword>
<feature type="domain" description="UspA" evidence="1">
    <location>
        <begin position="2"/>
        <end position="126"/>
    </location>
</feature>